<proteinExistence type="predicted"/>
<reference evidence="1" key="1">
    <citation type="submission" date="2021-09" db="EMBL/GenBank/DDBJ databases">
        <title>Isolation and characterization of 3-chlorobenzoate degrading bacteria from soils in Shizuoka.</title>
        <authorList>
            <person name="Ifat A."/>
            <person name="Ogawa N."/>
            <person name="Kimbara K."/>
            <person name="Moriuchi R."/>
            <person name="Dohra H."/>
            <person name="Shintani M."/>
        </authorList>
    </citation>
    <scope>NUCLEOTIDE SEQUENCE</scope>
    <source>
        <strain evidence="1">19CS2-2</strain>
    </source>
</reference>
<gene>
    <name evidence="1" type="ORF">CBA19CS22_34950</name>
</gene>
<sequence length="46" mass="5533">MRRVGNFTLFFGAEDAFSNWHPCRFSYHDVDFVSVEQFMMVRREVA</sequence>
<name>A0ACB5R3C1_9BURK</name>
<dbReference type="EMBL" id="BPUR01000032">
    <property type="protein sequence ID" value="GJH21854.1"/>
    <property type="molecule type" value="Genomic_DNA"/>
</dbReference>
<evidence type="ECO:0000313" key="1">
    <source>
        <dbReference type="EMBL" id="GJH21854.1"/>
    </source>
</evidence>
<comment type="caution">
    <text evidence="1">The sequence shown here is derived from an EMBL/GenBank/DDBJ whole genome shotgun (WGS) entry which is preliminary data.</text>
</comment>
<protein>
    <submittedName>
        <fullName evidence="1">Uncharacterized protein</fullName>
    </submittedName>
</protein>
<keyword evidence="2" id="KW-1185">Reference proteome</keyword>
<dbReference type="Proteomes" id="UP001055013">
    <property type="component" value="Unassembled WGS sequence"/>
</dbReference>
<evidence type="ECO:0000313" key="2">
    <source>
        <dbReference type="Proteomes" id="UP001055013"/>
    </source>
</evidence>
<accession>A0ACB5R3C1</accession>
<organism evidence="1 2">
    <name type="scientific">Caballeronia novacaledonica</name>
    <dbReference type="NCBI Taxonomy" id="1544861"/>
    <lineage>
        <taxon>Bacteria</taxon>
        <taxon>Pseudomonadati</taxon>
        <taxon>Pseudomonadota</taxon>
        <taxon>Betaproteobacteria</taxon>
        <taxon>Burkholderiales</taxon>
        <taxon>Burkholderiaceae</taxon>
        <taxon>Caballeronia</taxon>
    </lineage>
</organism>